<gene>
    <name evidence="2" type="ORF">LYSIN_01889</name>
</gene>
<dbReference type="AlphaFoldDB" id="A0A2S5D201"/>
<proteinExistence type="predicted"/>
<dbReference type="PANTHER" id="PTHR37809">
    <property type="entry name" value="RIBOSOMAL PROTEIN S12 METHYLTHIOTRANSFERASE ACCESSORY FACTOR YCAO"/>
    <property type="match status" value="1"/>
</dbReference>
<accession>A0A2S5D201</accession>
<dbReference type="Pfam" id="PF02624">
    <property type="entry name" value="YcaO"/>
    <property type="match status" value="1"/>
</dbReference>
<evidence type="ECO:0000259" key="1">
    <source>
        <dbReference type="PROSITE" id="PS51664"/>
    </source>
</evidence>
<keyword evidence="3" id="KW-1185">Reference proteome</keyword>
<comment type="caution">
    <text evidence="2">The sequence shown here is derived from an EMBL/GenBank/DDBJ whole genome shotgun (WGS) entry which is preliminary data.</text>
</comment>
<dbReference type="InterPro" id="IPR027624">
    <property type="entry name" value="TOMM_cyclo_SagD"/>
</dbReference>
<protein>
    <recommendedName>
        <fullName evidence="1">YcaO domain-containing protein</fullName>
    </recommendedName>
</protein>
<reference evidence="2 3" key="1">
    <citation type="submission" date="2017-11" db="EMBL/GenBank/DDBJ databases">
        <title>Genome sequence of Lysinibacillus sphaericus, a lignin-degrading bacteria isolated from municipal solid waste soil.</title>
        <authorList>
            <person name="Persinoti G.F."/>
            <person name="Paixao D.A."/>
            <person name="Bugg T.D."/>
            <person name="Squina F.M."/>
        </authorList>
    </citation>
    <scope>NUCLEOTIDE SEQUENCE [LARGE SCALE GENOMIC DNA]</scope>
    <source>
        <strain evidence="2 3">A1</strain>
    </source>
</reference>
<dbReference type="NCBIfam" id="TIGR03604">
    <property type="entry name" value="TOMM_cyclo_SagD"/>
    <property type="match status" value="1"/>
</dbReference>
<name>A0A2S5D201_LYSSH</name>
<dbReference type="Gene3D" id="3.30.1330.230">
    <property type="match status" value="1"/>
</dbReference>
<dbReference type="PROSITE" id="PS51664">
    <property type="entry name" value="YCAO"/>
    <property type="match status" value="1"/>
</dbReference>
<dbReference type="Gene3D" id="3.30.160.660">
    <property type="match status" value="1"/>
</dbReference>
<evidence type="ECO:0000313" key="3">
    <source>
        <dbReference type="Proteomes" id="UP000237319"/>
    </source>
</evidence>
<dbReference type="Proteomes" id="UP000237319">
    <property type="component" value="Unassembled WGS sequence"/>
</dbReference>
<sequence>MDLKKVKDELFNEVTGIINSISTLEYPVGALSLYSIVVKGNPVVDYKLNKIIDCKYTGLGYDFDSYEIAERKAIGEFIERYASTVSNKKKISGTYMELKNSKLNFMNPLTITRVNEKQLLQYGKKGLCLSENTNFYWVEGMDEINGIPTWIPTDIIYLLPNFKNEFPIRDITSTGLATGNSLLKAKIRGLLECIERDAFVIMWLNKISYPRVKLDTILNLNIIKKIKEIKNQGLEIIVVDISNDINIPIYCTFIKNDTYPYLSVGASANFDEESALLGSIREAVTTFNLNVNRSFNLIKKTSTDFNIFEFKSMDDHSSIYADINMNSELDFLEQGDEINFSANKKRIKDFDELLNCMKLLNLDYYSVDLTTKDLKNTNLFVVRSISPQLAFLELGLPMLNCLRIKNVPKKMKYKRSATLNKIPHPFP</sequence>
<dbReference type="RefSeq" id="WP_103977048.1">
    <property type="nucleotide sequence ID" value="NZ_PGLV01000001.1"/>
</dbReference>
<dbReference type="EMBL" id="PGLV01000001">
    <property type="protein sequence ID" value="POZ57106.1"/>
    <property type="molecule type" value="Genomic_DNA"/>
</dbReference>
<dbReference type="InterPro" id="IPR003776">
    <property type="entry name" value="YcaO-like_dom"/>
</dbReference>
<evidence type="ECO:0000313" key="2">
    <source>
        <dbReference type="EMBL" id="POZ57106.1"/>
    </source>
</evidence>
<organism evidence="2 3">
    <name type="scientific">Lysinibacillus sphaericus</name>
    <name type="common">Bacillus sphaericus</name>
    <dbReference type="NCBI Taxonomy" id="1421"/>
    <lineage>
        <taxon>Bacteria</taxon>
        <taxon>Bacillati</taxon>
        <taxon>Bacillota</taxon>
        <taxon>Bacilli</taxon>
        <taxon>Bacillales</taxon>
        <taxon>Bacillaceae</taxon>
        <taxon>Lysinibacillus</taxon>
    </lineage>
</organism>
<dbReference type="Gene3D" id="3.30.40.250">
    <property type="match status" value="1"/>
</dbReference>
<feature type="domain" description="YcaO" evidence="1">
    <location>
        <begin position="60"/>
        <end position="427"/>
    </location>
</feature>
<dbReference type="PANTHER" id="PTHR37809:SF1">
    <property type="entry name" value="RIBOSOMAL PROTEIN S12 METHYLTHIOTRANSFERASE ACCESSORY FACTOR YCAO"/>
    <property type="match status" value="1"/>
</dbReference>